<keyword evidence="3" id="KW-1185">Reference proteome</keyword>
<evidence type="ECO:0000313" key="3">
    <source>
        <dbReference type="Proteomes" id="UP000800041"/>
    </source>
</evidence>
<gene>
    <name evidence="2" type="ORF">K402DRAFT_395867</name>
</gene>
<reference evidence="2" key="1">
    <citation type="journal article" date="2020" name="Stud. Mycol.">
        <title>101 Dothideomycetes genomes: a test case for predicting lifestyles and emergence of pathogens.</title>
        <authorList>
            <person name="Haridas S."/>
            <person name="Albert R."/>
            <person name="Binder M."/>
            <person name="Bloem J."/>
            <person name="Labutti K."/>
            <person name="Salamov A."/>
            <person name="Andreopoulos B."/>
            <person name="Baker S."/>
            <person name="Barry K."/>
            <person name="Bills G."/>
            <person name="Bluhm B."/>
            <person name="Cannon C."/>
            <person name="Castanera R."/>
            <person name="Culley D."/>
            <person name="Daum C."/>
            <person name="Ezra D."/>
            <person name="Gonzalez J."/>
            <person name="Henrissat B."/>
            <person name="Kuo A."/>
            <person name="Liang C."/>
            <person name="Lipzen A."/>
            <person name="Lutzoni F."/>
            <person name="Magnuson J."/>
            <person name="Mondo S."/>
            <person name="Nolan M."/>
            <person name="Ohm R."/>
            <person name="Pangilinan J."/>
            <person name="Park H.-J."/>
            <person name="Ramirez L."/>
            <person name="Alfaro M."/>
            <person name="Sun H."/>
            <person name="Tritt A."/>
            <person name="Yoshinaga Y."/>
            <person name="Zwiers L.-H."/>
            <person name="Turgeon B."/>
            <person name="Goodwin S."/>
            <person name="Spatafora J."/>
            <person name="Crous P."/>
            <person name="Grigoriev I."/>
        </authorList>
    </citation>
    <scope>NUCLEOTIDE SEQUENCE</scope>
    <source>
        <strain evidence="2">CBS 113979</strain>
    </source>
</reference>
<name>A0A6G1GTR6_9PEZI</name>
<protein>
    <submittedName>
        <fullName evidence="2">Uncharacterized protein</fullName>
    </submittedName>
</protein>
<evidence type="ECO:0000313" key="2">
    <source>
        <dbReference type="EMBL" id="KAF1984202.1"/>
    </source>
</evidence>
<evidence type="ECO:0000256" key="1">
    <source>
        <dbReference type="SAM" id="MobiDB-lite"/>
    </source>
</evidence>
<organism evidence="2 3">
    <name type="scientific">Aulographum hederae CBS 113979</name>
    <dbReference type="NCBI Taxonomy" id="1176131"/>
    <lineage>
        <taxon>Eukaryota</taxon>
        <taxon>Fungi</taxon>
        <taxon>Dikarya</taxon>
        <taxon>Ascomycota</taxon>
        <taxon>Pezizomycotina</taxon>
        <taxon>Dothideomycetes</taxon>
        <taxon>Pleosporomycetidae</taxon>
        <taxon>Aulographales</taxon>
        <taxon>Aulographaceae</taxon>
    </lineage>
</organism>
<sequence>MHRQVDLSQFKLHSALSQAARYKSSICICTIALVALRLGVFLFRNLPDVASTQLRLFPTVPRSDPVISPSVPAMRSSTLEAVADGQSKPTLTSIKAKPGEFRSQALRLREAQVSNVLLVDLLCQVSSTSWLPYGRENAFQLSPRSPTPSLTSALATTMSSSSLP</sequence>
<dbReference type="EMBL" id="ML977169">
    <property type="protein sequence ID" value="KAF1984202.1"/>
    <property type="molecule type" value="Genomic_DNA"/>
</dbReference>
<dbReference type="Proteomes" id="UP000800041">
    <property type="component" value="Unassembled WGS sequence"/>
</dbReference>
<accession>A0A6G1GTR6</accession>
<proteinExistence type="predicted"/>
<dbReference type="AlphaFoldDB" id="A0A6G1GTR6"/>
<feature type="region of interest" description="Disordered" evidence="1">
    <location>
        <begin position="141"/>
        <end position="164"/>
    </location>
</feature>